<reference evidence="2 3" key="1">
    <citation type="journal article" date="2012" name="Science">
        <title>The Paleozoic origin of enzymatic lignin decomposition reconstructed from 31 fungal genomes.</title>
        <authorList>
            <person name="Floudas D."/>
            <person name="Binder M."/>
            <person name="Riley R."/>
            <person name="Barry K."/>
            <person name="Blanchette R.A."/>
            <person name="Henrissat B."/>
            <person name="Martinez A.T."/>
            <person name="Otillar R."/>
            <person name="Spatafora J.W."/>
            <person name="Yadav J.S."/>
            <person name="Aerts A."/>
            <person name="Benoit I."/>
            <person name="Boyd A."/>
            <person name="Carlson A."/>
            <person name="Copeland A."/>
            <person name="Coutinho P.M."/>
            <person name="de Vries R.P."/>
            <person name="Ferreira P."/>
            <person name="Findley K."/>
            <person name="Foster B."/>
            <person name="Gaskell J."/>
            <person name="Glotzer D."/>
            <person name="Gorecki P."/>
            <person name="Heitman J."/>
            <person name="Hesse C."/>
            <person name="Hori C."/>
            <person name="Igarashi K."/>
            <person name="Jurgens J.A."/>
            <person name="Kallen N."/>
            <person name="Kersten P."/>
            <person name="Kohler A."/>
            <person name="Kuees U."/>
            <person name="Kumar T.K.A."/>
            <person name="Kuo A."/>
            <person name="LaButti K."/>
            <person name="Larrondo L.F."/>
            <person name="Lindquist E."/>
            <person name="Ling A."/>
            <person name="Lombard V."/>
            <person name="Lucas S."/>
            <person name="Lundell T."/>
            <person name="Martin R."/>
            <person name="McLaughlin D.J."/>
            <person name="Morgenstern I."/>
            <person name="Morin E."/>
            <person name="Murat C."/>
            <person name="Nagy L.G."/>
            <person name="Nolan M."/>
            <person name="Ohm R.A."/>
            <person name="Patyshakuliyeva A."/>
            <person name="Rokas A."/>
            <person name="Ruiz-Duenas F.J."/>
            <person name="Sabat G."/>
            <person name="Salamov A."/>
            <person name="Samejima M."/>
            <person name="Schmutz J."/>
            <person name="Slot J.C."/>
            <person name="St John F."/>
            <person name="Stenlid J."/>
            <person name="Sun H."/>
            <person name="Sun S."/>
            <person name="Syed K."/>
            <person name="Tsang A."/>
            <person name="Wiebenga A."/>
            <person name="Young D."/>
            <person name="Pisabarro A."/>
            <person name="Eastwood D.C."/>
            <person name="Martin F."/>
            <person name="Cullen D."/>
            <person name="Grigoriev I.V."/>
            <person name="Hibbett D.S."/>
        </authorList>
    </citation>
    <scope>NUCLEOTIDE SEQUENCE</scope>
    <source>
        <strain evidence="3">FP-58527</strain>
    </source>
</reference>
<gene>
    <name evidence="2" type="ORF">FOMPIDRAFT_86155</name>
</gene>
<feature type="region of interest" description="Disordered" evidence="1">
    <location>
        <begin position="31"/>
        <end position="66"/>
    </location>
</feature>
<evidence type="ECO:0000256" key="1">
    <source>
        <dbReference type="SAM" id="MobiDB-lite"/>
    </source>
</evidence>
<dbReference type="HOGENOM" id="CLU_1001277_0_0_1"/>
<dbReference type="Proteomes" id="UP000015241">
    <property type="component" value="Unassembled WGS sequence"/>
</dbReference>
<proteinExistence type="predicted"/>
<dbReference type="EMBL" id="KE504145">
    <property type="protein sequence ID" value="EPT01003.1"/>
    <property type="molecule type" value="Genomic_DNA"/>
</dbReference>
<organism evidence="2 3">
    <name type="scientific">Fomitopsis schrenkii</name>
    <name type="common">Brown rot fungus</name>
    <dbReference type="NCBI Taxonomy" id="2126942"/>
    <lineage>
        <taxon>Eukaryota</taxon>
        <taxon>Fungi</taxon>
        <taxon>Dikarya</taxon>
        <taxon>Basidiomycota</taxon>
        <taxon>Agaricomycotina</taxon>
        <taxon>Agaricomycetes</taxon>
        <taxon>Polyporales</taxon>
        <taxon>Fomitopsis</taxon>
    </lineage>
</organism>
<dbReference type="OrthoDB" id="3067134at2759"/>
<name>S8E8N1_FOMSC</name>
<keyword evidence="3" id="KW-1185">Reference proteome</keyword>
<accession>S8E8N1</accession>
<dbReference type="InParanoid" id="S8E8N1"/>
<sequence length="278" mass="30387">MNSLNATTSASERARLSYFFARLINKEFDSLTEEPSLTSPRSSVSSNSNSMSPTPEPGRSAPPTISNGVAVAEDHQFTFAHTMHAFASLEELKCTAADEIAASQRKFQPLPVDLRPRKMSLTIPEGVQIPQALRTPKKPRVAIRAAGCEGARAKDDAYEATGLYDDPFVRTTPRRTRGARKEAVPVVEAADEVVPDDLRPASIISEGLVLTFVREMHERSQAYTGERELTISEGVTVDPTLALAPSLSPEELLGSIVAYRENRPTKRRLSDHDGTLDL</sequence>
<evidence type="ECO:0000313" key="2">
    <source>
        <dbReference type="EMBL" id="EPT01003.1"/>
    </source>
</evidence>
<feature type="compositionally biased region" description="Low complexity" evidence="1">
    <location>
        <begin position="34"/>
        <end position="53"/>
    </location>
</feature>
<evidence type="ECO:0000313" key="3">
    <source>
        <dbReference type="Proteomes" id="UP000015241"/>
    </source>
</evidence>
<dbReference type="AlphaFoldDB" id="S8E8N1"/>
<protein>
    <submittedName>
        <fullName evidence="2">Uncharacterized protein</fullName>
    </submittedName>
</protein>